<sequence>MNVTRGAYPSQHGDGTMTLIKNRPGLKQDLKHIKKKDVKTIIKLVKAKVKGELNDDKTMLMEQVIQLVAGLPHHSKLRDTLTNNLIGELWNTLEHPPLLYLGEKFQYRQADGSWNNPKDPFQGAAGTPYARTCRPSLVHPGALPDPGLIFEAVMKKRSHRSHPNNVSSVLWYWATIIIHDLFWTDYRNQEMNKADSYLDLAPLYGHNQEMQDSIRTFKDGMMKPDTFADKRMLGMPPACSIILIMFNRYHNYIAKNLALINENGRFTPPSPDLPEDKAAAAWKKYDNDLFQTARLVTSGLYINITLVDYVRNIVNLNRSNTTWTLDPRQEMGVNQGTKDLVAAGTGSAVSAEFNLCYRWHSCISAKDDKWVQDFYREIFNKDPLTVTERDMMMGFMKFEKSIPDEPAERVFGGFKRTESGAFLDDDLVNCISDAIEDCAGAFGGRNVPEAMKPVEILGILQGRRWNVAGLNEFRKHFGLKPFETFEEINSDPEIADSLRHLYEHPDLVELYPGLVAEEAKEPMVPGVGIAPTYTISRVILSDAVCLTRGDRFYTTDYSPKFLTNWGFNEASYDLDLNQGCVFYKLFIRAFPNHFKRDSAYAHYPMCVPSETQKILTNLGRVKHFSFDRPAYHPPSVNINSFAGAKHVVSNPTKYGENVQEGLAAMLATLGTGKETPVQPRSDNNKPGQLFKPEWAPAVKSLYAQIMAALLKEKSYNLAGASFVDIVRDVGNLAPTRFAAELFGLPLQTKEKPKGVFTDDELYMALATIHMSLSHDHDPVKSFPRRQAAAALAHQLGTLLEASVKKAGGGLFGGKPKAGSISAYGAEMIKTLSQSGLSSRDIAWSHLLPAVASVVPTIAEMFAQGLDFYLTPEGTKHIFELQRIAGLASSPETDALLLGYCLEGVRLSGGFVTSRAALAPDTITEDDGTQVRVHAGERVFVNFASKDAAHFPEPAAVNPRRPAESYVFLSAMTGSFTDRGLVEAGVTEMFRGVFRLKNVRRAPGPQGELKKVRQQETNTRADGAVVYLREDRGAYVPFPCTMRVCYDE</sequence>
<dbReference type="PANTHER" id="PTHR11903:SF13">
    <property type="entry name" value="LINOLEATE 10R-LIPOXYGENASE"/>
    <property type="match status" value="1"/>
</dbReference>
<keyword evidence="3" id="KW-0560">Oxidoreductase</keyword>
<evidence type="ECO:0000256" key="2">
    <source>
        <dbReference type="ARBA" id="ARBA00022964"/>
    </source>
</evidence>
<dbReference type="InterPro" id="IPR036396">
    <property type="entry name" value="Cyt_P450_sf"/>
</dbReference>
<keyword evidence="5" id="KW-0349">Heme</keyword>
<dbReference type="GO" id="GO:0006631">
    <property type="term" value="P:fatty acid metabolic process"/>
    <property type="evidence" value="ECO:0007669"/>
    <property type="project" value="UniProtKB-ARBA"/>
</dbReference>
<dbReference type="PANTHER" id="PTHR11903">
    <property type="entry name" value="PROSTAGLANDIN G/H SYNTHASE"/>
    <property type="match status" value="1"/>
</dbReference>
<dbReference type="GO" id="GO:0004497">
    <property type="term" value="F:monooxygenase activity"/>
    <property type="evidence" value="ECO:0007669"/>
    <property type="project" value="InterPro"/>
</dbReference>
<dbReference type="GO" id="GO:0051213">
    <property type="term" value="F:dioxygenase activity"/>
    <property type="evidence" value="ECO:0007669"/>
    <property type="project" value="UniProtKB-KW"/>
</dbReference>
<protein>
    <submittedName>
        <fullName evidence="6">Heme peroxidase</fullName>
    </submittedName>
</protein>
<dbReference type="PRINTS" id="PR00457">
    <property type="entry name" value="ANPEROXIDASE"/>
</dbReference>
<evidence type="ECO:0000256" key="1">
    <source>
        <dbReference type="ARBA" id="ARBA00022723"/>
    </source>
</evidence>
<dbReference type="PROSITE" id="PS50292">
    <property type="entry name" value="PEROXIDASE_3"/>
    <property type="match status" value="1"/>
</dbReference>
<dbReference type="InterPro" id="IPR050783">
    <property type="entry name" value="Oxylipin_biosynth_metab"/>
</dbReference>
<evidence type="ECO:0000256" key="5">
    <source>
        <dbReference type="PIRSR" id="PIRSR619791-2"/>
    </source>
</evidence>
<reference evidence="6" key="1">
    <citation type="journal article" date="2021" name="Nat. Commun.">
        <title>Genetic determinants of endophytism in the Arabidopsis root mycobiome.</title>
        <authorList>
            <person name="Mesny F."/>
            <person name="Miyauchi S."/>
            <person name="Thiergart T."/>
            <person name="Pickel B."/>
            <person name="Atanasova L."/>
            <person name="Karlsson M."/>
            <person name="Huettel B."/>
            <person name="Barry K.W."/>
            <person name="Haridas S."/>
            <person name="Chen C."/>
            <person name="Bauer D."/>
            <person name="Andreopoulos W."/>
            <person name="Pangilinan J."/>
            <person name="LaButti K."/>
            <person name="Riley R."/>
            <person name="Lipzen A."/>
            <person name="Clum A."/>
            <person name="Drula E."/>
            <person name="Henrissat B."/>
            <person name="Kohler A."/>
            <person name="Grigoriev I.V."/>
            <person name="Martin F.M."/>
            <person name="Hacquard S."/>
        </authorList>
    </citation>
    <scope>NUCLEOTIDE SEQUENCE</scope>
    <source>
        <strain evidence="6">MPI-CAGE-CH-0230</strain>
    </source>
</reference>
<keyword evidence="4 5" id="KW-0408">Iron</keyword>
<evidence type="ECO:0000313" key="6">
    <source>
        <dbReference type="EMBL" id="KAH7030729.1"/>
    </source>
</evidence>
<keyword evidence="1 5" id="KW-0479">Metal-binding</keyword>
<keyword evidence="2" id="KW-0223">Dioxygenase</keyword>
<dbReference type="Gene3D" id="1.10.630.10">
    <property type="entry name" value="Cytochrome P450"/>
    <property type="match status" value="1"/>
</dbReference>
<dbReference type="AlphaFoldDB" id="A0A9P8Y5N1"/>
<dbReference type="GeneID" id="70180773"/>
<dbReference type="InterPro" id="IPR034812">
    <property type="entry name" value="Ppo-like_N"/>
</dbReference>
<proteinExistence type="predicted"/>
<feature type="binding site" description="axial binding residue" evidence="5">
    <location>
        <position position="360"/>
    </location>
    <ligand>
        <name>heme b</name>
        <dbReference type="ChEBI" id="CHEBI:60344"/>
    </ligand>
    <ligandPart>
        <name>Fe</name>
        <dbReference type="ChEBI" id="CHEBI:18248"/>
    </ligandPart>
</feature>
<dbReference type="GO" id="GO:0020037">
    <property type="term" value="F:heme binding"/>
    <property type="evidence" value="ECO:0007669"/>
    <property type="project" value="InterPro"/>
</dbReference>
<evidence type="ECO:0000313" key="7">
    <source>
        <dbReference type="Proteomes" id="UP000756346"/>
    </source>
</evidence>
<dbReference type="GO" id="GO:0005506">
    <property type="term" value="F:iron ion binding"/>
    <property type="evidence" value="ECO:0007669"/>
    <property type="project" value="InterPro"/>
</dbReference>
<comment type="caution">
    <text evidence="6">The sequence shown here is derived from an EMBL/GenBank/DDBJ whole genome shotgun (WGS) entry which is preliminary data.</text>
</comment>
<dbReference type="SUPFAM" id="SSF48113">
    <property type="entry name" value="Heme-dependent peroxidases"/>
    <property type="match status" value="1"/>
</dbReference>
<accession>A0A9P8Y5N1</accession>
<dbReference type="Proteomes" id="UP000756346">
    <property type="component" value="Unassembled WGS sequence"/>
</dbReference>
<gene>
    <name evidence="6" type="ORF">B0I36DRAFT_267224</name>
</gene>
<dbReference type="InterPro" id="IPR037120">
    <property type="entry name" value="Haem_peroxidase_sf_animal"/>
</dbReference>
<dbReference type="OrthoDB" id="823504at2759"/>
<dbReference type="Gene3D" id="1.10.640.10">
    <property type="entry name" value="Haem peroxidase domain superfamily, animal type"/>
    <property type="match status" value="1"/>
</dbReference>
<dbReference type="InterPro" id="IPR010255">
    <property type="entry name" value="Haem_peroxidase_sf"/>
</dbReference>
<dbReference type="EMBL" id="JAGTJQ010000005">
    <property type="protein sequence ID" value="KAH7030729.1"/>
    <property type="molecule type" value="Genomic_DNA"/>
</dbReference>
<dbReference type="GO" id="GO:0006979">
    <property type="term" value="P:response to oxidative stress"/>
    <property type="evidence" value="ECO:0007669"/>
    <property type="project" value="InterPro"/>
</dbReference>
<dbReference type="GO" id="GO:0016705">
    <property type="term" value="F:oxidoreductase activity, acting on paired donors, with incorporation or reduction of molecular oxygen"/>
    <property type="evidence" value="ECO:0007669"/>
    <property type="project" value="InterPro"/>
</dbReference>
<dbReference type="Pfam" id="PF03098">
    <property type="entry name" value="An_peroxidase"/>
    <property type="match status" value="2"/>
</dbReference>
<dbReference type="CDD" id="cd09817">
    <property type="entry name" value="linoleate_diol_synthase_like"/>
    <property type="match status" value="1"/>
</dbReference>
<keyword evidence="7" id="KW-1185">Reference proteome</keyword>
<organism evidence="6 7">
    <name type="scientific">Microdochium trichocladiopsis</name>
    <dbReference type="NCBI Taxonomy" id="1682393"/>
    <lineage>
        <taxon>Eukaryota</taxon>
        <taxon>Fungi</taxon>
        <taxon>Dikarya</taxon>
        <taxon>Ascomycota</taxon>
        <taxon>Pezizomycotina</taxon>
        <taxon>Sordariomycetes</taxon>
        <taxon>Xylariomycetidae</taxon>
        <taxon>Xylariales</taxon>
        <taxon>Microdochiaceae</taxon>
        <taxon>Microdochium</taxon>
    </lineage>
</organism>
<evidence type="ECO:0000256" key="4">
    <source>
        <dbReference type="ARBA" id="ARBA00023004"/>
    </source>
</evidence>
<dbReference type="RefSeq" id="XP_046012409.1">
    <property type="nucleotide sequence ID" value="XM_046151227.1"/>
</dbReference>
<dbReference type="InterPro" id="IPR019791">
    <property type="entry name" value="Haem_peroxidase_animal"/>
</dbReference>
<dbReference type="CDD" id="cd20612">
    <property type="entry name" value="CYP_LDS-like_C"/>
    <property type="match status" value="1"/>
</dbReference>
<name>A0A9P8Y5N1_9PEZI</name>
<evidence type="ECO:0000256" key="3">
    <source>
        <dbReference type="ARBA" id="ARBA00023002"/>
    </source>
</evidence>
<dbReference type="SUPFAM" id="SSF48264">
    <property type="entry name" value="Cytochrome P450"/>
    <property type="match status" value="1"/>
</dbReference>
<keyword evidence="6" id="KW-0575">Peroxidase</keyword>
<dbReference type="GO" id="GO:0004601">
    <property type="term" value="F:peroxidase activity"/>
    <property type="evidence" value="ECO:0007669"/>
    <property type="project" value="UniProtKB-KW"/>
</dbReference>